<dbReference type="EMBL" id="HBIK01016589">
    <property type="protein sequence ID" value="CAE0382826.1"/>
    <property type="molecule type" value="Transcribed_RNA"/>
</dbReference>
<keyword evidence="1" id="KW-1133">Transmembrane helix</keyword>
<proteinExistence type="predicted"/>
<keyword evidence="1" id="KW-0472">Membrane</keyword>
<gene>
    <name evidence="2" type="ORF">ECRA1380_LOCUS7788</name>
    <name evidence="3" type="ORF">ECRA1380_LOCUS7789</name>
</gene>
<evidence type="ECO:0000256" key="1">
    <source>
        <dbReference type="SAM" id="Phobius"/>
    </source>
</evidence>
<organism evidence="3">
    <name type="scientific">Euplotes crassus</name>
    <dbReference type="NCBI Taxonomy" id="5936"/>
    <lineage>
        <taxon>Eukaryota</taxon>
        <taxon>Sar</taxon>
        <taxon>Alveolata</taxon>
        <taxon>Ciliophora</taxon>
        <taxon>Intramacronucleata</taxon>
        <taxon>Spirotrichea</taxon>
        <taxon>Hypotrichia</taxon>
        <taxon>Euplotida</taxon>
        <taxon>Euplotidae</taxon>
        <taxon>Moneuplotes</taxon>
    </lineage>
</organism>
<evidence type="ECO:0000313" key="3">
    <source>
        <dbReference type="EMBL" id="CAE0382827.1"/>
    </source>
</evidence>
<keyword evidence="1" id="KW-0812">Transmembrane</keyword>
<sequence>MTGGEATVGGNQQCRKLKKNENESFKVSDLNQKCNTISFEDDEAANFATQTEEEVSPLCGFNQDSNAICPLFLGDKPVQDLIASTQKFTEGLKCHRLSDFDNFAGGSVCKGMYDVRDKKQGFEFFRLGQILTPQEWANTADNAKCVANTITFRNWNGFDSAYLSYGAVGMIATALAYIMM</sequence>
<evidence type="ECO:0000313" key="2">
    <source>
        <dbReference type="EMBL" id="CAE0382826.1"/>
    </source>
</evidence>
<dbReference type="AlphaFoldDB" id="A0A7S3NRQ0"/>
<accession>A0A7S3NRQ0</accession>
<protein>
    <submittedName>
        <fullName evidence="3">Uncharacterized protein</fullName>
    </submittedName>
</protein>
<feature type="transmembrane region" description="Helical" evidence="1">
    <location>
        <begin position="162"/>
        <end position="179"/>
    </location>
</feature>
<name>A0A7S3NRQ0_EUPCR</name>
<dbReference type="EMBL" id="HBIK01016590">
    <property type="protein sequence ID" value="CAE0382827.1"/>
    <property type="molecule type" value="Transcribed_RNA"/>
</dbReference>
<reference evidence="3" key="1">
    <citation type="submission" date="2021-01" db="EMBL/GenBank/DDBJ databases">
        <authorList>
            <person name="Corre E."/>
            <person name="Pelletier E."/>
            <person name="Niang G."/>
            <person name="Scheremetjew M."/>
            <person name="Finn R."/>
            <person name="Kale V."/>
            <person name="Holt S."/>
            <person name="Cochrane G."/>
            <person name="Meng A."/>
            <person name="Brown T."/>
            <person name="Cohen L."/>
        </authorList>
    </citation>
    <scope>NUCLEOTIDE SEQUENCE</scope>
    <source>
        <strain evidence="3">CT5</strain>
    </source>
</reference>